<feature type="active site" evidence="11">
    <location>
        <position position="27"/>
    </location>
</feature>
<comment type="caution">
    <text evidence="14">The sequence shown here is derived from an EMBL/GenBank/DDBJ whole genome shotgun (WGS) entry which is preliminary data.</text>
</comment>
<dbReference type="SUPFAM" id="SSF54975">
    <property type="entry name" value="Acylphosphatase/BLUF domain-like"/>
    <property type="match status" value="1"/>
</dbReference>
<protein>
    <recommendedName>
        <fullName evidence="10">Carbamoyltransferase</fullName>
        <ecNumber evidence="10">6.2.-.-</ecNumber>
    </recommendedName>
</protein>
<dbReference type="InterPro" id="IPR006070">
    <property type="entry name" value="Sua5-like_dom"/>
</dbReference>
<evidence type="ECO:0000256" key="3">
    <source>
        <dbReference type="ARBA" id="ARBA00008097"/>
    </source>
</evidence>
<evidence type="ECO:0000256" key="9">
    <source>
        <dbReference type="ARBA" id="ARBA00048220"/>
    </source>
</evidence>
<dbReference type="NCBIfam" id="TIGR00143">
    <property type="entry name" value="hypF"/>
    <property type="match status" value="1"/>
</dbReference>
<dbReference type="PANTHER" id="PTHR42959:SF1">
    <property type="entry name" value="CARBAMOYLTRANSFERASE HYPF"/>
    <property type="match status" value="1"/>
</dbReference>
<feature type="domain" description="Acylphosphatase-like" evidence="12">
    <location>
        <begin position="12"/>
        <end position="99"/>
    </location>
</feature>
<keyword evidence="7" id="KW-0862">Zinc</keyword>
<proteinExistence type="inferred from homology"/>
<dbReference type="EMBL" id="DWXE01000011">
    <property type="protein sequence ID" value="HJB90569.1"/>
    <property type="molecule type" value="Genomic_DNA"/>
</dbReference>
<dbReference type="GO" id="GO:0016743">
    <property type="term" value="F:carboxyl- or carbamoyltransferase activity"/>
    <property type="evidence" value="ECO:0007669"/>
    <property type="project" value="UniProtKB-UniRule"/>
</dbReference>
<evidence type="ECO:0000256" key="8">
    <source>
        <dbReference type="ARBA" id="ARBA00047645"/>
    </source>
</evidence>
<comment type="catalytic activity">
    <reaction evidence="9">
        <text>C-terminal L-cysteinyl-[HypE protein] + carbamoyl phosphate + ATP + H2O = C-terminal S-carboxamide-L-cysteinyl-[HypE protein] + AMP + phosphate + diphosphate + H(+)</text>
        <dbReference type="Rhea" id="RHEA:55636"/>
        <dbReference type="Rhea" id="RHEA-COMP:14247"/>
        <dbReference type="Rhea" id="RHEA-COMP:14392"/>
        <dbReference type="ChEBI" id="CHEBI:15377"/>
        <dbReference type="ChEBI" id="CHEBI:15378"/>
        <dbReference type="ChEBI" id="CHEBI:30616"/>
        <dbReference type="ChEBI" id="CHEBI:33019"/>
        <dbReference type="ChEBI" id="CHEBI:43474"/>
        <dbReference type="ChEBI" id="CHEBI:58228"/>
        <dbReference type="ChEBI" id="CHEBI:76913"/>
        <dbReference type="ChEBI" id="CHEBI:139126"/>
        <dbReference type="ChEBI" id="CHEBI:456215"/>
    </reaction>
</comment>
<dbReference type="InterPro" id="IPR011125">
    <property type="entry name" value="Znf_HypF"/>
</dbReference>
<keyword evidence="11" id="KW-0378">Hydrolase</keyword>
<dbReference type="Gene3D" id="3.30.420.40">
    <property type="match status" value="1"/>
</dbReference>
<evidence type="ECO:0000256" key="10">
    <source>
        <dbReference type="PIRNR" id="PIRNR006256"/>
    </source>
</evidence>
<dbReference type="GO" id="GO:0003725">
    <property type="term" value="F:double-stranded RNA binding"/>
    <property type="evidence" value="ECO:0007669"/>
    <property type="project" value="InterPro"/>
</dbReference>
<keyword evidence="4 14" id="KW-0436">Ligase</keyword>
<dbReference type="InterPro" id="IPR041440">
    <property type="entry name" value="HypF_C"/>
</dbReference>
<keyword evidence="5" id="KW-0479">Metal-binding</keyword>
<gene>
    <name evidence="14" type="primary">hypF</name>
    <name evidence="14" type="ORF">H9763_03760</name>
</gene>
<dbReference type="InterPro" id="IPR051060">
    <property type="entry name" value="Carbamoyltrans_HypF-like"/>
</dbReference>
<feature type="domain" description="YrdC-like" evidence="13">
    <location>
        <begin position="210"/>
        <end position="396"/>
    </location>
</feature>
<dbReference type="Gene3D" id="3.90.870.50">
    <property type="match status" value="1"/>
</dbReference>
<dbReference type="GO" id="GO:0016874">
    <property type="term" value="F:ligase activity"/>
    <property type="evidence" value="ECO:0007669"/>
    <property type="project" value="UniProtKB-UniRule"/>
</dbReference>
<evidence type="ECO:0000256" key="7">
    <source>
        <dbReference type="ARBA" id="ARBA00022833"/>
    </source>
</evidence>
<dbReference type="InterPro" id="IPR001792">
    <property type="entry name" value="Acylphosphatase-like_dom"/>
</dbReference>
<comment type="similarity">
    <text evidence="3 10">Belongs to the carbamoyltransferase HypF family.</text>
</comment>
<dbReference type="PROSITE" id="PS00150">
    <property type="entry name" value="ACYLPHOSPHATASE_1"/>
    <property type="match status" value="1"/>
</dbReference>
<accession>A0A9D2MQ91</accession>
<evidence type="ECO:0000259" key="13">
    <source>
        <dbReference type="PROSITE" id="PS51163"/>
    </source>
</evidence>
<dbReference type="AlphaFoldDB" id="A0A9D2MQ91"/>
<evidence type="ECO:0000259" key="12">
    <source>
        <dbReference type="PROSITE" id="PS51160"/>
    </source>
</evidence>
<dbReference type="PIRSF" id="PIRSF006256">
    <property type="entry name" value="CMPcnvr_hdrg_mat"/>
    <property type="match status" value="1"/>
</dbReference>
<dbReference type="GO" id="GO:0051604">
    <property type="term" value="P:protein maturation"/>
    <property type="evidence" value="ECO:0007669"/>
    <property type="project" value="TreeGrafter"/>
</dbReference>
<evidence type="ECO:0000256" key="5">
    <source>
        <dbReference type="ARBA" id="ARBA00022723"/>
    </source>
</evidence>
<evidence type="ECO:0000256" key="4">
    <source>
        <dbReference type="ARBA" id="ARBA00022598"/>
    </source>
</evidence>
<dbReference type="InterPro" id="IPR055128">
    <property type="entry name" value="HypF_C_2"/>
</dbReference>
<dbReference type="Pfam" id="PF17788">
    <property type="entry name" value="HypF_C"/>
    <property type="match status" value="1"/>
</dbReference>
<dbReference type="Gene3D" id="3.30.420.360">
    <property type="match status" value="1"/>
</dbReference>
<evidence type="ECO:0000256" key="1">
    <source>
        <dbReference type="ARBA" id="ARBA00004711"/>
    </source>
</evidence>
<evidence type="ECO:0000256" key="2">
    <source>
        <dbReference type="ARBA" id="ARBA00005614"/>
    </source>
</evidence>
<dbReference type="PANTHER" id="PTHR42959">
    <property type="entry name" value="CARBAMOYLTRANSFERASE"/>
    <property type="match status" value="1"/>
</dbReference>
<reference evidence="14" key="1">
    <citation type="journal article" date="2021" name="PeerJ">
        <title>Extensive microbial diversity within the chicken gut microbiome revealed by metagenomics and culture.</title>
        <authorList>
            <person name="Gilroy R."/>
            <person name="Ravi A."/>
            <person name="Getino M."/>
            <person name="Pursley I."/>
            <person name="Horton D.L."/>
            <person name="Alikhan N.F."/>
            <person name="Baker D."/>
            <person name="Gharbi K."/>
            <person name="Hall N."/>
            <person name="Watson M."/>
            <person name="Adriaenssens E.M."/>
            <person name="Foster-Nyarko E."/>
            <person name="Jarju S."/>
            <person name="Secka A."/>
            <person name="Antonio M."/>
            <person name="Oren A."/>
            <person name="Chaudhuri R.R."/>
            <person name="La Ragione R."/>
            <person name="Hildebrand F."/>
            <person name="Pallen M.J."/>
        </authorList>
    </citation>
    <scope>NUCLEOTIDE SEQUENCE</scope>
    <source>
        <strain evidence="14">USAMLcec3-2134</strain>
    </source>
</reference>
<dbReference type="InterPro" id="IPR036046">
    <property type="entry name" value="Acylphosphatase-like_dom_sf"/>
</dbReference>
<dbReference type="PROSITE" id="PS51160">
    <property type="entry name" value="ACYLPHOSPHATASE_3"/>
    <property type="match status" value="1"/>
</dbReference>
<dbReference type="Proteomes" id="UP000886883">
    <property type="component" value="Unassembled WGS sequence"/>
</dbReference>
<dbReference type="Pfam" id="PF00708">
    <property type="entry name" value="Acylphosphatase"/>
    <property type="match status" value="1"/>
</dbReference>
<dbReference type="Gene3D" id="3.30.110.120">
    <property type="match status" value="1"/>
</dbReference>
<reference evidence="14" key="2">
    <citation type="submission" date="2021-04" db="EMBL/GenBank/DDBJ databases">
        <authorList>
            <person name="Gilroy R."/>
        </authorList>
    </citation>
    <scope>NUCLEOTIDE SEQUENCE</scope>
    <source>
        <strain evidence="14">USAMLcec3-2134</strain>
    </source>
</reference>
<dbReference type="InterPro" id="IPR004421">
    <property type="entry name" value="Carbamoyltransferase_HypF"/>
</dbReference>
<dbReference type="Pfam" id="PF01300">
    <property type="entry name" value="Sua5_yciO_yrdC"/>
    <property type="match status" value="1"/>
</dbReference>
<evidence type="ECO:0000256" key="11">
    <source>
        <dbReference type="PROSITE-ProRule" id="PRU00520"/>
    </source>
</evidence>
<dbReference type="Pfam" id="PF22521">
    <property type="entry name" value="HypF_C_2"/>
    <property type="match status" value="1"/>
</dbReference>
<dbReference type="InterPro" id="IPR017945">
    <property type="entry name" value="DHBP_synth_RibB-like_a/b_dom"/>
</dbReference>
<dbReference type="EC" id="6.2.-.-" evidence="10"/>
<dbReference type="GO" id="GO:0008270">
    <property type="term" value="F:zinc ion binding"/>
    <property type="evidence" value="ECO:0007669"/>
    <property type="project" value="UniProtKB-KW"/>
</dbReference>
<keyword evidence="6" id="KW-0863">Zinc-finger</keyword>
<evidence type="ECO:0000256" key="6">
    <source>
        <dbReference type="ARBA" id="ARBA00022771"/>
    </source>
</evidence>
<dbReference type="GO" id="GO:0003998">
    <property type="term" value="F:acylphosphatase activity"/>
    <property type="evidence" value="ECO:0007669"/>
    <property type="project" value="UniProtKB-EC"/>
</dbReference>
<dbReference type="Pfam" id="PF07503">
    <property type="entry name" value="zf-HYPF"/>
    <property type="match status" value="2"/>
</dbReference>
<dbReference type="PROSITE" id="PS51163">
    <property type="entry name" value="YRDC"/>
    <property type="match status" value="1"/>
</dbReference>
<sequence>MTMNGGGGNRRLIRIRIAGIVQGVGFRPFLHRLARTYDLAGWARNTSGGLEAELEGEEGALDAFVEEIRRCPPPMAAVEDVSAEGPYAPAGYKTFVIRESLLSEEATLLSPDMAPCPACRRELFSPGDRRYRYPFLNCTDCGPRYSIVRALPYDRKNTSMDRFAMCPACAAEYRDVDDRRYHAQPDCCADCGPKARFLDAAGTVKHAALQDPIAPAQRLLARGGILAVKGTGGIHLACDARNASAVKRLRRRKGRPARPLAAMCKDLAAAESICFLSPEEKRLLSSPRSPILLAKKRCPGDFSDVSFSPRLGIMLPYTPLHLLLLDGTAGGPDLLVMTSANVSGCPVLIDDEEAVRALAGIADGFLLHDRPIENRCDDSLLMEVGGEPYFFRRSRGYAPQPVSAGGDVSGICALGAEQKASFALGRERHVFLSPHIGDLKNLETLEHYETALQTYSRLFRIAPSLLVCDLHPDYFSTGVARRMARREGLPLLQVQHHWAHMASCMADNRLDGPAFGIVWDGVGLGDDGSVWGAEFLEGDFSSFRRLGSIRPVSLPGGDRAVSEIGRLALSLLWDAGTEARGLVPLEDDRYEAVLALLSSGLSCPKASSMGRLLDGCCALLLGHGSVSYEGEGPARLEALALPGSFPDRGGAPPCPWPLEFYEEEGLRRFDTRPLIRAAAAERAAGRPAGEIAGRLLLTLCHMAREQCIALNPGKLPVVLSGGVFQNRFLLDGVTALLTEAGYRVFRHRRVSPNDEGICLGQLSIAAEKRRNQNVPCHTDEN</sequence>
<organism evidence="14 15">
    <name type="scientific">Candidatus Eisenbergiella merdigallinarum</name>
    <dbReference type="NCBI Taxonomy" id="2838552"/>
    <lineage>
        <taxon>Bacteria</taxon>
        <taxon>Bacillati</taxon>
        <taxon>Bacillota</taxon>
        <taxon>Clostridia</taxon>
        <taxon>Lachnospirales</taxon>
        <taxon>Lachnospiraceae</taxon>
        <taxon>Eisenbergiella</taxon>
    </lineage>
</organism>
<name>A0A9D2MQ91_9FIRM</name>
<evidence type="ECO:0000313" key="15">
    <source>
        <dbReference type="Proteomes" id="UP000886883"/>
    </source>
</evidence>
<dbReference type="SUPFAM" id="SSF55821">
    <property type="entry name" value="YrdC/RibB"/>
    <property type="match status" value="1"/>
</dbReference>
<comment type="pathway">
    <text evidence="1">Protein modification; [NiFe] hydrogenase maturation.</text>
</comment>
<comment type="catalytic activity">
    <reaction evidence="8 11">
        <text>an acyl phosphate + H2O = a carboxylate + phosphate + H(+)</text>
        <dbReference type="Rhea" id="RHEA:14965"/>
        <dbReference type="ChEBI" id="CHEBI:15377"/>
        <dbReference type="ChEBI" id="CHEBI:15378"/>
        <dbReference type="ChEBI" id="CHEBI:29067"/>
        <dbReference type="ChEBI" id="CHEBI:43474"/>
        <dbReference type="ChEBI" id="CHEBI:59918"/>
        <dbReference type="EC" id="3.6.1.7"/>
    </reaction>
</comment>
<dbReference type="InterPro" id="IPR017968">
    <property type="entry name" value="Acylphosphatase_CS"/>
</dbReference>
<comment type="similarity">
    <text evidence="2">Belongs to the acylphosphatase family.</text>
</comment>
<feature type="active site" evidence="11">
    <location>
        <position position="45"/>
    </location>
</feature>
<evidence type="ECO:0000313" key="14">
    <source>
        <dbReference type="EMBL" id="HJB90569.1"/>
    </source>
</evidence>